<dbReference type="AlphaFoldDB" id="A0A2Z7A0Z1"/>
<accession>A0A2Z7A0Z1</accession>
<gene>
    <name evidence="1" type="ORF">F511_46425</name>
</gene>
<dbReference type="Proteomes" id="UP000250235">
    <property type="component" value="Unassembled WGS sequence"/>
</dbReference>
<reference evidence="1 2" key="1">
    <citation type="journal article" date="2015" name="Proc. Natl. Acad. Sci. U.S.A.">
        <title>The resurrection genome of Boea hygrometrica: A blueprint for survival of dehydration.</title>
        <authorList>
            <person name="Xiao L."/>
            <person name="Yang G."/>
            <person name="Zhang L."/>
            <person name="Yang X."/>
            <person name="Zhao S."/>
            <person name="Ji Z."/>
            <person name="Zhou Q."/>
            <person name="Hu M."/>
            <person name="Wang Y."/>
            <person name="Chen M."/>
            <person name="Xu Y."/>
            <person name="Jin H."/>
            <person name="Xiao X."/>
            <person name="Hu G."/>
            <person name="Bao F."/>
            <person name="Hu Y."/>
            <person name="Wan P."/>
            <person name="Li L."/>
            <person name="Deng X."/>
            <person name="Kuang T."/>
            <person name="Xiang C."/>
            <person name="Zhu J.K."/>
            <person name="Oliver M.J."/>
            <person name="He Y."/>
        </authorList>
    </citation>
    <scope>NUCLEOTIDE SEQUENCE [LARGE SCALE GENOMIC DNA]</scope>
    <source>
        <strain evidence="2">cv. XS01</strain>
    </source>
</reference>
<evidence type="ECO:0000313" key="1">
    <source>
        <dbReference type="EMBL" id="KZT76550.1"/>
    </source>
</evidence>
<organism evidence="1 2">
    <name type="scientific">Dorcoceras hygrometricum</name>
    <dbReference type="NCBI Taxonomy" id="472368"/>
    <lineage>
        <taxon>Eukaryota</taxon>
        <taxon>Viridiplantae</taxon>
        <taxon>Streptophyta</taxon>
        <taxon>Embryophyta</taxon>
        <taxon>Tracheophyta</taxon>
        <taxon>Spermatophyta</taxon>
        <taxon>Magnoliopsida</taxon>
        <taxon>eudicotyledons</taxon>
        <taxon>Gunneridae</taxon>
        <taxon>Pentapetalae</taxon>
        <taxon>asterids</taxon>
        <taxon>lamiids</taxon>
        <taxon>Lamiales</taxon>
        <taxon>Gesneriaceae</taxon>
        <taxon>Didymocarpoideae</taxon>
        <taxon>Trichosporeae</taxon>
        <taxon>Loxocarpinae</taxon>
        <taxon>Dorcoceras</taxon>
    </lineage>
</organism>
<proteinExistence type="predicted"/>
<keyword evidence="2" id="KW-1185">Reference proteome</keyword>
<name>A0A2Z7A0Z1_9LAMI</name>
<dbReference type="EMBL" id="KV111624">
    <property type="protein sequence ID" value="KZT76550.1"/>
    <property type="molecule type" value="Genomic_DNA"/>
</dbReference>
<protein>
    <submittedName>
        <fullName evidence="1">Uncharacterized protein</fullName>
    </submittedName>
</protein>
<evidence type="ECO:0000313" key="2">
    <source>
        <dbReference type="Proteomes" id="UP000250235"/>
    </source>
</evidence>
<sequence>MHALAARWTHEWRPDAAGCLRKLLCTLADRLPLDCAALPLLLRTGFACFSTMVARNLRTALRRAWRGVARAAAASFVVAAPPPAAALAKFRRCHDC</sequence>